<keyword evidence="4" id="KW-0413">Isomerase</keyword>
<evidence type="ECO:0000256" key="4">
    <source>
        <dbReference type="PROSITE-ProRule" id="PRU00277"/>
    </source>
</evidence>
<evidence type="ECO:0000256" key="1">
    <source>
        <dbReference type="ARBA" id="ARBA00000971"/>
    </source>
</evidence>
<evidence type="ECO:0000259" key="7">
    <source>
        <dbReference type="PROSITE" id="PS50059"/>
    </source>
</evidence>
<dbReference type="PROSITE" id="PS50059">
    <property type="entry name" value="FKBP_PPIASE"/>
    <property type="match status" value="1"/>
</dbReference>
<dbReference type="RefSeq" id="WP_150936209.1">
    <property type="nucleotide sequence ID" value="NZ_WAAT01000008.1"/>
</dbReference>
<dbReference type="EC" id="5.2.1.8" evidence="2 4"/>
<feature type="region of interest" description="Disordered" evidence="5">
    <location>
        <begin position="288"/>
        <end position="323"/>
    </location>
</feature>
<evidence type="ECO:0000256" key="6">
    <source>
        <dbReference type="SAM" id="SignalP"/>
    </source>
</evidence>
<dbReference type="EMBL" id="WAAT01000008">
    <property type="protein sequence ID" value="KAB1070914.1"/>
    <property type="molecule type" value="Genomic_DNA"/>
</dbReference>
<dbReference type="GO" id="GO:0003755">
    <property type="term" value="F:peptidyl-prolyl cis-trans isomerase activity"/>
    <property type="evidence" value="ECO:0007669"/>
    <property type="project" value="UniProtKB-KW"/>
</dbReference>
<evidence type="ECO:0000313" key="9">
    <source>
        <dbReference type="Proteomes" id="UP000441333"/>
    </source>
</evidence>
<dbReference type="AlphaFoldDB" id="A0A6N6MLG4"/>
<reference evidence="8 9" key="1">
    <citation type="submission" date="2019-09" db="EMBL/GenBank/DDBJ databases">
        <authorList>
            <person name="Cao W.R."/>
        </authorList>
    </citation>
    <scope>NUCLEOTIDE SEQUENCE [LARGE SCALE GENOMIC DNA]</scope>
    <source>
        <strain evidence="8 9">B1N29</strain>
    </source>
</reference>
<dbReference type="Gene3D" id="3.10.50.40">
    <property type="match status" value="1"/>
</dbReference>
<sequence>MKLMKISLFVLGLATCVLSCNKDDDNDDDSTYEVRDRTEQQAEDDQILLDYLETHYYNASDFDGSNPDPKSEDVVITELQEGDVLPVGHKLIIDDVITKDVNFADTDYKIYYLDLNKNVDPNSSSPYFCDNAVTNYTGFTLDGSVFDRSTNGAFNQDLLNLITAWQKVIPEFHTAETFNENADGTSNYVNHGVGVMFVPSGLGYYAVGSTNIPAYTCIAFSFDLLQMFENDHDGDGVPSHLEDINGDGQFTYNSAVDVFDGDDTDGDGIVNAYDGDDDGDGVPTIYEDIDGDGDPTNDIGKNGIPKFLDPEETEANYDVDTTL</sequence>
<name>A0A6N6MLG4_9FLAO</name>
<evidence type="ECO:0000256" key="5">
    <source>
        <dbReference type="SAM" id="MobiDB-lite"/>
    </source>
</evidence>
<accession>A0A6N6MLG4</accession>
<protein>
    <recommendedName>
        <fullName evidence="2 4">peptidylprolyl isomerase</fullName>
        <ecNumber evidence="2 4">5.2.1.8</ecNumber>
    </recommendedName>
</protein>
<evidence type="ECO:0000256" key="2">
    <source>
        <dbReference type="ARBA" id="ARBA00013194"/>
    </source>
</evidence>
<gene>
    <name evidence="8" type="ORF">F6U93_01615</name>
</gene>
<evidence type="ECO:0000313" key="8">
    <source>
        <dbReference type="EMBL" id="KAB1070914.1"/>
    </source>
</evidence>
<keyword evidence="3 4" id="KW-0697">Rotamase</keyword>
<proteinExistence type="predicted"/>
<keyword evidence="9" id="KW-1185">Reference proteome</keyword>
<feature type="domain" description="PPIase FKBP-type" evidence="7">
    <location>
        <begin position="129"/>
        <end position="228"/>
    </location>
</feature>
<feature type="chain" id="PRO_5026972972" description="peptidylprolyl isomerase" evidence="6">
    <location>
        <begin position="23"/>
        <end position="323"/>
    </location>
</feature>
<dbReference type="InterPro" id="IPR001179">
    <property type="entry name" value="PPIase_FKBP_dom"/>
</dbReference>
<evidence type="ECO:0000256" key="3">
    <source>
        <dbReference type="ARBA" id="ARBA00023110"/>
    </source>
</evidence>
<organism evidence="8 9">
    <name type="scientific">Pseudotamlana haliotis</name>
    <dbReference type="NCBI Taxonomy" id="2614804"/>
    <lineage>
        <taxon>Bacteria</taxon>
        <taxon>Pseudomonadati</taxon>
        <taxon>Bacteroidota</taxon>
        <taxon>Flavobacteriia</taxon>
        <taxon>Flavobacteriales</taxon>
        <taxon>Flavobacteriaceae</taxon>
        <taxon>Pseudotamlana</taxon>
    </lineage>
</organism>
<comment type="caution">
    <text evidence="8">The sequence shown here is derived from an EMBL/GenBank/DDBJ whole genome shotgun (WGS) entry which is preliminary data.</text>
</comment>
<keyword evidence="6" id="KW-0732">Signal</keyword>
<comment type="catalytic activity">
    <reaction evidence="1 4">
        <text>[protein]-peptidylproline (omega=180) = [protein]-peptidylproline (omega=0)</text>
        <dbReference type="Rhea" id="RHEA:16237"/>
        <dbReference type="Rhea" id="RHEA-COMP:10747"/>
        <dbReference type="Rhea" id="RHEA-COMP:10748"/>
        <dbReference type="ChEBI" id="CHEBI:83833"/>
        <dbReference type="ChEBI" id="CHEBI:83834"/>
        <dbReference type="EC" id="5.2.1.8"/>
    </reaction>
</comment>
<dbReference type="Proteomes" id="UP000441333">
    <property type="component" value="Unassembled WGS sequence"/>
</dbReference>
<dbReference type="InterPro" id="IPR046357">
    <property type="entry name" value="PPIase_dom_sf"/>
</dbReference>
<feature type="signal peptide" evidence="6">
    <location>
        <begin position="1"/>
        <end position="22"/>
    </location>
</feature>
<dbReference type="SUPFAM" id="SSF54534">
    <property type="entry name" value="FKBP-like"/>
    <property type="match status" value="1"/>
</dbReference>